<dbReference type="Pfam" id="PF11954">
    <property type="entry name" value="DUF3471"/>
    <property type="match status" value="1"/>
</dbReference>
<evidence type="ECO:0000259" key="1">
    <source>
        <dbReference type="Pfam" id="PF00144"/>
    </source>
</evidence>
<dbReference type="SUPFAM" id="SSF56601">
    <property type="entry name" value="beta-lactamase/transpeptidase-like"/>
    <property type="match status" value="1"/>
</dbReference>
<dbReference type="PANTHER" id="PTHR46825:SF15">
    <property type="entry name" value="BETA-LACTAMASE-RELATED DOMAIN-CONTAINING PROTEIN"/>
    <property type="match status" value="1"/>
</dbReference>
<dbReference type="Proteomes" id="UP001163096">
    <property type="component" value="Chromosome"/>
</dbReference>
<protein>
    <submittedName>
        <fullName evidence="3">Serine hydrolase</fullName>
    </submittedName>
</protein>
<gene>
    <name evidence="3" type="ORF">OU421_04950</name>
</gene>
<organism evidence="3 4">
    <name type="scientific">Methanogenium organophilum</name>
    <dbReference type="NCBI Taxonomy" id="2199"/>
    <lineage>
        <taxon>Archaea</taxon>
        <taxon>Methanobacteriati</taxon>
        <taxon>Methanobacteriota</taxon>
        <taxon>Stenosarchaea group</taxon>
        <taxon>Methanomicrobia</taxon>
        <taxon>Methanomicrobiales</taxon>
        <taxon>Methanomicrobiaceae</taxon>
        <taxon>Methanogenium</taxon>
    </lineage>
</organism>
<evidence type="ECO:0000313" key="4">
    <source>
        <dbReference type="Proteomes" id="UP001163096"/>
    </source>
</evidence>
<sequence>MFPRFPAVITLVCLFCLILLSGCVDSAQNPAYTAPNANVPAGETDAGDIGPVIEDFDAYSEQIFEKSGVPGMAVAVVKDDAVIYLRCFGVKNITTREPVTPHTRFQLASVSKSFTSATIASLVGEGELSWDDEVTSLNPAFQLSDPWVSEQVTIRDLLSHRTGLPEYGGDDLQHLGFNRSEIIHQLRYVPLTGEFRSSYGYSNIGITSAAEAAAAKTGTQWEDLIAERIFIPAGMTNTSARFIDFETAADRVDTYPVTNGTPTPGPFFNDDVNTAAGGVSSTITDMTRYLRLQLGGGSIDGVQVIDARALQETHSPQNIKRFGNDSIDMYALGWEFIAEDGRVRVEHGGDLTSGVSTYVTLWPDENMGIVVLTNGFPGGFILKKGVISAWDDLYFTGAIQTDGYAEAEAAINAAMQPGASQISPFDVLPSAPAGADAAPARPLDAYTGSYTQDYFGTVRVETNDTGDGLLLYAGHLTEPFVLAPYDGDTFVETESRTAVEFIADESGGAIERLHVAMLDEPWMDAVFVRIPS</sequence>
<reference evidence="3" key="1">
    <citation type="submission" date="2022-11" db="EMBL/GenBank/DDBJ databases">
        <title>Complete genome sequence of Methanogenium organophilum DSM 3596.</title>
        <authorList>
            <person name="Chen S.-C."/>
            <person name="Lai S.-J."/>
            <person name="You Y.-T."/>
        </authorList>
    </citation>
    <scope>NUCLEOTIDE SEQUENCE</scope>
    <source>
        <strain evidence="3">DSM 3596</strain>
    </source>
</reference>
<keyword evidence="3" id="KW-0378">Hydrolase</keyword>
<dbReference type="Gene3D" id="2.40.128.600">
    <property type="match status" value="1"/>
</dbReference>
<feature type="domain" description="Peptidase S12 Pab87-related C-terminal" evidence="2">
    <location>
        <begin position="435"/>
        <end position="516"/>
    </location>
</feature>
<name>A0A9X9S5R0_METOG</name>
<dbReference type="Pfam" id="PF00144">
    <property type="entry name" value="Beta-lactamase"/>
    <property type="match status" value="1"/>
</dbReference>
<dbReference type="RefSeq" id="WP_268187500.1">
    <property type="nucleotide sequence ID" value="NZ_CP113361.1"/>
</dbReference>
<dbReference type="PROSITE" id="PS51257">
    <property type="entry name" value="PROKAR_LIPOPROTEIN"/>
    <property type="match status" value="1"/>
</dbReference>
<dbReference type="KEGG" id="mou:OU421_04950"/>
<dbReference type="InterPro" id="IPR012338">
    <property type="entry name" value="Beta-lactam/transpept-like"/>
</dbReference>
<feature type="domain" description="Beta-lactamase-related" evidence="1">
    <location>
        <begin position="57"/>
        <end position="378"/>
    </location>
</feature>
<accession>A0A9X9S5R0</accession>
<dbReference type="InterPro" id="IPR021860">
    <property type="entry name" value="Peptidase_S12_Pab87-rel_C"/>
</dbReference>
<dbReference type="GO" id="GO:0016787">
    <property type="term" value="F:hydrolase activity"/>
    <property type="evidence" value="ECO:0007669"/>
    <property type="project" value="UniProtKB-KW"/>
</dbReference>
<keyword evidence="4" id="KW-1185">Reference proteome</keyword>
<dbReference type="InterPro" id="IPR050491">
    <property type="entry name" value="AmpC-like"/>
</dbReference>
<dbReference type="InterPro" id="IPR001466">
    <property type="entry name" value="Beta-lactam-related"/>
</dbReference>
<proteinExistence type="predicted"/>
<evidence type="ECO:0000259" key="2">
    <source>
        <dbReference type="Pfam" id="PF11954"/>
    </source>
</evidence>
<dbReference type="EMBL" id="CP113361">
    <property type="protein sequence ID" value="WAI02222.1"/>
    <property type="molecule type" value="Genomic_DNA"/>
</dbReference>
<evidence type="ECO:0000313" key="3">
    <source>
        <dbReference type="EMBL" id="WAI02222.1"/>
    </source>
</evidence>
<dbReference type="PANTHER" id="PTHR46825">
    <property type="entry name" value="D-ALANYL-D-ALANINE-CARBOXYPEPTIDASE/ENDOPEPTIDASE AMPH"/>
    <property type="match status" value="1"/>
</dbReference>
<dbReference type="Gene3D" id="3.40.710.10">
    <property type="entry name" value="DD-peptidase/beta-lactamase superfamily"/>
    <property type="match status" value="1"/>
</dbReference>
<dbReference type="AlphaFoldDB" id="A0A9X9S5R0"/>
<dbReference type="GeneID" id="76834426"/>